<dbReference type="Gene3D" id="3.40.50.1400">
    <property type="match status" value="2"/>
</dbReference>
<gene>
    <name evidence="1" type="ORF">QEH52_10830</name>
</gene>
<accession>A0ABU1AWN2</accession>
<protein>
    <recommendedName>
        <fullName evidence="3">Cobalamin biosynthesis protein CbiX</fullName>
    </recommendedName>
</protein>
<reference evidence="1 2" key="1">
    <citation type="submission" date="2023-04" db="EMBL/GenBank/DDBJ databases">
        <title>A novel bacteria isolated from coastal sediment.</title>
        <authorList>
            <person name="Liu X.-J."/>
            <person name="Du Z.-J."/>
        </authorList>
    </citation>
    <scope>NUCLEOTIDE SEQUENCE [LARGE SCALE GENOMIC DNA]</scope>
    <source>
        <strain evidence="1 2">SDUM461003</strain>
    </source>
</reference>
<keyword evidence="2" id="KW-1185">Reference proteome</keyword>
<comment type="caution">
    <text evidence="1">The sequence shown here is derived from an EMBL/GenBank/DDBJ whole genome shotgun (WGS) entry which is preliminary data.</text>
</comment>
<evidence type="ECO:0000313" key="2">
    <source>
        <dbReference type="Proteomes" id="UP001225316"/>
    </source>
</evidence>
<organism evidence="1 2">
    <name type="scientific">Thalassobacterium maritimum</name>
    <dbReference type="NCBI Taxonomy" id="3041265"/>
    <lineage>
        <taxon>Bacteria</taxon>
        <taxon>Pseudomonadati</taxon>
        <taxon>Verrucomicrobiota</taxon>
        <taxon>Opitutia</taxon>
        <taxon>Puniceicoccales</taxon>
        <taxon>Coraliomargaritaceae</taxon>
        <taxon>Thalassobacterium</taxon>
    </lineage>
</organism>
<dbReference type="SUPFAM" id="SSF53800">
    <property type="entry name" value="Chelatase"/>
    <property type="match status" value="1"/>
</dbReference>
<dbReference type="EMBL" id="JARXHW010000023">
    <property type="protein sequence ID" value="MDQ8208007.1"/>
    <property type="molecule type" value="Genomic_DNA"/>
</dbReference>
<name>A0ABU1AWN2_9BACT</name>
<evidence type="ECO:0008006" key="3">
    <source>
        <dbReference type="Google" id="ProtNLM"/>
    </source>
</evidence>
<evidence type="ECO:0000313" key="1">
    <source>
        <dbReference type="EMBL" id="MDQ8208007.1"/>
    </source>
</evidence>
<dbReference type="Proteomes" id="UP001225316">
    <property type="component" value="Unassembled WGS sequence"/>
</dbReference>
<proteinExistence type="predicted"/>
<dbReference type="RefSeq" id="WP_308950394.1">
    <property type="nucleotide sequence ID" value="NZ_JARXHW010000023.1"/>
</dbReference>
<sequence length="274" mass="29442">MTAPIVFLVDNGSLRPQATLALRGLADALSARLQLSIEAVSLLHAHKVPAELLGGQPATIVKRRLREHIAQGQRNFVCLPLFLGPSLAILDYLPRVVAELQLDCPELSVRIAPVLAGANMDSPDLRLAQILADQLRALPNWQQAKVALVDHGSPILEVNRVRNAVARQLSQLLDLPDGAVQPCSMERREGEAYAFNEPLLEKLGQLESFAGGPLILAMFFLLPGRHAGEGGDVAEICAGLQEAGAFELIRTTPLLAEHPLLLDLLADRLAGVCG</sequence>